<sequence length="71" mass="7809">MTSIKNETPLLSKQQLGAQDEHKRTTSMVLGGMIPCNGLWYHGMDLIIHLLDGGLEKSKLVQPATDGHHES</sequence>
<evidence type="ECO:0000313" key="3">
    <source>
        <dbReference type="Proteomes" id="UP000823775"/>
    </source>
</evidence>
<feature type="region of interest" description="Disordered" evidence="1">
    <location>
        <begin position="1"/>
        <end position="23"/>
    </location>
</feature>
<protein>
    <submittedName>
        <fullName evidence="2">Uncharacterized protein</fullName>
    </submittedName>
</protein>
<keyword evidence="3" id="KW-1185">Reference proteome</keyword>
<comment type="caution">
    <text evidence="2">The sequence shown here is derived from an EMBL/GenBank/DDBJ whole genome shotgun (WGS) entry which is preliminary data.</text>
</comment>
<feature type="non-terminal residue" evidence="2">
    <location>
        <position position="71"/>
    </location>
</feature>
<feature type="compositionally biased region" description="Polar residues" evidence="1">
    <location>
        <begin position="1"/>
        <end position="17"/>
    </location>
</feature>
<proteinExistence type="predicted"/>
<accession>A0ABS8VEW8</accession>
<gene>
    <name evidence="2" type="ORF">HAX54_034305</name>
</gene>
<dbReference type="Proteomes" id="UP000823775">
    <property type="component" value="Unassembled WGS sequence"/>
</dbReference>
<evidence type="ECO:0000313" key="2">
    <source>
        <dbReference type="EMBL" id="MCD9645422.1"/>
    </source>
</evidence>
<dbReference type="EMBL" id="JACEIK010004423">
    <property type="protein sequence ID" value="MCD9645422.1"/>
    <property type="molecule type" value="Genomic_DNA"/>
</dbReference>
<name>A0ABS8VEW8_DATST</name>
<evidence type="ECO:0000256" key="1">
    <source>
        <dbReference type="SAM" id="MobiDB-lite"/>
    </source>
</evidence>
<organism evidence="2 3">
    <name type="scientific">Datura stramonium</name>
    <name type="common">Jimsonweed</name>
    <name type="synonym">Common thornapple</name>
    <dbReference type="NCBI Taxonomy" id="4076"/>
    <lineage>
        <taxon>Eukaryota</taxon>
        <taxon>Viridiplantae</taxon>
        <taxon>Streptophyta</taxon>
        <taxon>Embryophyta</taxon>
        <taxon>Tracheophyta</taxon>
        <taxon>Spermatophyta</taxon>
        <taxon>Magnoliopsida</taxon>
        <taxon>eudicotyledons</taxon>
        <taxon>Gunneridae</taxon>
        <taxon>Pentapetalae</taxon>
        <taxon>asterids</taxon>
        <taxon>lamiids</taxon>
        <taxon>Solanales</taxon>
        <taxon>Solanaceae</taxon>
        <taxon>Solanoideae</taxon>
        <taxon>Datureae</taxon>
        <taxon>Datura</taxon>
    </lineage>
</organism>
<reference evidence="2 3" key="1">
    <citation type="journal article" date="2021" name="BMC Genomics">
        <title>Datura genome reveals duplications of psychoactive alkaloid biosynthetic genes and high mutation rate following tissue culture.</title>
        <authorList>
            <person name="Rajewski A."/>
            <person name="Carter-House D."/>
            <person name="Stajich J."/>
            <person name="Litt A."/>
        </authorList>
    </citation>
    <scope>NUCLEOTIDE SEQUENCE [LARGE SCALE GENOMIC DNA]</scope>
    <source>
        <strain evidence="2">AR-01</strain>
    </source>
</reference>